<feature type="domain" description="Bacterial Ig-like" evidence="1">
    <location>
        <begin position="4"/>
        <end position="55"/>
    </location>
</feature>
<evidence type="ECO:0000313" key="2">
    <source>
        <dbReference type="EMBL" id="EHC47188.1"/>
    </source>
</evidence>
<evidence type="ECO:0000313" key="3">
    <source>
        <dbReference type="Proteomes" id="UP000003532"/>
    </source>
</evidence>
<dbReference type="Proteomes" id="UP000003532">
    <property type="component" value="Unassembled WGS sequence"/>
</dbReference>
<proteinExistence type="predicted"/>
<evidence type="ECO:0000259" key="1">
    <source>
        <dbReference type="Pfam" id="PF19077"/>
    </source>
</evidence>
<gene>
    <name evidence="2" type="ORF">LTSEINV_6429</name>
</gene>
<dbReference type="Pfam" id="PF19077">
    <property type="entry name" value="Big_13"/>
    <property type="match status" value="2"/>
</dbReference>
<accession>G5NMP8</accession>
<feature type="domain" description="Bacterial Ig-like" evidence="1">
    <location>
        <begin position="69"/>
        <end position="148"/>
    </location>
</feature>
<dbReference type="InterPro" id="IPR044016">
    <property type="entry name" value="Big_13"/>
</dbReference>
<dbReference type="BioCyc" id="SENT913075:G120P-4391-MONOMER"/>
<dbReference type="PATRIC" id="fig|913075.3.peg.5138"/>
<organism evidence="2 3">
    <name type="scientific">Salmonella enterica subsp. enterica serovar Inverness str. R8-3668</name>
    <dbReference type="NCBI Taxonomy" id="913075"/>
    <lineage>
        <taxon>Bacteria</taxon>
        <taxon>Pseudomonadati</taxon>
        <taxon>Pseudomonadota</taxon>
        <taxon>Gammaproteobacteria</taxon>
        <taxon>Enterobacterales</taxon>
        <taxon>Enterobacteriaceae</taxon>
        <taxon>Salmonella</taxon>
    </lineage>
</organism>
<dbReference type="AlphaFoldDB" id="G5NMP8"/>
<sequence>MVINNYTYATRADDNGVWSLTISDALPNGNNTYTITATDMAGNQASSSGHIVIDTITPMVKDVTVANADHSEITDVSTPMFSGLASETDAKITISFGGDTTKYDVMINPDGSWHYQHNMPFHPGSNEYTIEISDIAGNSSTTSGSFEVVSSVNAHSLSEDITSPVEFAGVSEAHAQIEFMLSDDIYYTQANQEGNWSLVTAPYPTGDYEYSIKVINTAGEVSEDTSIITLSSGASYRAPLISSPDASTSGGDYSEEATLSLTVNETTFEATSHDEQI</sequence>
<dbReference type="Gene3D" id="2.60.40.10">
    <property type="entry name" value="Immunoglobulins"/>
    <property type="match status" value="3"/>
</dbReference>
<dbReference type="InterPro" id="IPR013783">
    <property type="entry name" value="Ig-like_fold"/>
</dbReference>
<dbReference type="EMBL" id="AFCO01002113">
    <property type="protein sequence ID" value="EHC47188.1"/>
    <property type="molecule type" value="Genomic_DNA"/>
</dbReference>
<comment type="caution">
    <text evidence="2">The sequence shown here is derived from an EMBL/GenBank/DDBJ whole genome shotgun (WGS) entry which is preliminary data.</text>
</comment>
<dbReference type="NCBIfam" id="NF033510">
    <property type="entry name" value="Ca_tandemer"/>
    <property type="match status" value="2"/>
</dbReference>
<reference evidence="2 3" key="1">
    <citation type="journal article" date="2011" name="BMC Genomics">
        <title>Genome sequencing reveals diversification of virulence factor content and possible host adaptation in distinct subpopulations of Salmonella enterica.</title>
        <authorList>
            <person name="den Bakker H.C."/>
            <person name="Moreno Switt A.I."/>
            <person name="Govoni G."/>
            <person name="Cummings C.A."/>
            <person name="Ranieri M.L."/>
            <person name="Degoricija L."/>
            <person name="Hoelzer K."/>
            <person name="Rodriguez-Rivera L.D."/>
            <person name="Brown S."/>
            <person name="Bolchacova E."/>
            <person name="Furtado M.R."/>
            <person name="Wiedmann M."/>
        </authorList>
    </citation>
    <scope>NUCLEOTIDE SEQUENCE [LARGE SCALE GENOMIC DNA]</scope>
    <source>
        <strain evidence="2 3">R8-3668</strain>
    </source>
</reference>
<name>G5NMP8_SALET</name>
<protein>
    <submittedName>
        <fullName evidence="2">Large repetitive protein</fullName>
    </submittedName>
</protein>